<dbReference type="GO" id="GO:0004185">
    <property type="term" value="F:serine-type carboxypeptidase activity"/>
    <property type="evidence" value="ECO:0007669"/>
    <property type="project" value="UniProtKB-UniRule"/>
</dbReference>
<sequence length="255" mass="28454">MGLMAVIHATALVINGPILTVSQDTIKEFGHVLFLESPAGVGFSFATDGNITTDDDQVATDNYNALIDFFTNKFPELKSNDFYITGESYGGVYVPTLAVLVANDQKNFPTFKVSQMLSQAEDLDPYNLYSVCYLDGGSSSKRAYINKFINKNINKASMKQAAGLPLCAQIGNNSVIYLNRPEVRTALHIPNSVPAWQNCNEQFWKTYTIKYFDMTNHFKILLSKNARILIYNGDVDTVCSVIMNVFRKMEHVAII</sequence>
<organism evidence="3 4">
    <name type="scientific">Acrobeloides nanus</name>
    <dbReference type="NCBI Taxonomy" id="290746"/>
    <lineage>
        <taxon>Eukaryota</taxon>
        <taxon>Metazoa</taxon>
        <taxon>Ecdysozoa</taxon>
        <taxon>Nematoda</taxon>
        <taxon>Chromadorea</taxon>
        <taxon>Rhabditida</taxon>
        <taxon>Tylenchina</taxon>
        <taxon>Cephalobomorpha</taxon>
        <taxon>Cephaloboidea</taxon>
        <taxon>Cephalobidae</taxon>
        <taxon>Acrobeloides</taxon>
    </lineage>
</organism>
<dbReference type="PANTHER" id="PTHR11802">
    <property type="entry name" value="SERINE PROTEASE FAMILY S10 SERINE CARBOXYPEPTIDASE"/>
    <property type="match status" value="1"/>
</dbReference>
<dbReference type="InterPro" id="IPR001563">
    <property type="entry name" value="Peptidase_S10"/>
</dbReference>
<dbReference type="EC" id="3.4.16.-" evidence="2"/>
<dbReference type="WBParaSite" id="ACRNAN_scaffold11792.g15328.t1">
    <property type="protein sequence ID" value="ACRNAN_scaffold11792.g15328.t1"/>
    <property type="gene ID" value="ACRNAN_scaffold11792.g15328"/>
</dbReference>
<proteinExistence type="inferred from homology"/>
<dbReference type="SUPFAM" id="SSF53474">
    <property type="entry name" value="alpha/beta-Hydrolases"/>
    <property type="match status" value="1"/>
</dbReference>
<dbReference type="Gene3D" id="3.40.50.1820">
    <property type="entry name" value="alpha/beta hydrolase"/>
    <property type="match status" value="2"/>
</dbReference>
<accession>A0A914CKD9</accession>
<reference evidence="4" key="1">
    <citation type="submission" date="2022-11" db="UniProtKB">
        <authorList>
            <consortium name="WormBaseParasite"/>
        </authorList>
    </citation>
    <scope>IDENTIFICATION</scope>
</reference>
<dbReference type="Proteomes" id="UP000887540">
    <property type="component" value="Unplaced"/>
</dbReference>
<dbReference type="InterPro" id="IPR029058">
    <property type="entry name" value="AB_hydrolase_fold"/>
</dbReference>
<comment type="similarity">
    <text evidence="1 2">Belongs to the peptidase S10 family.</text>
</comment>
<protein>
    <recommendedName>
        <fullName evidence="2">Carboxypeptidase</fullName>
        <ecNumber evidence="2">3.4.16.-</ecNumber>
    </recommendedName>
</protein>
<keyword evidence="2" id="KW-0121">Carboxypeptidase</keyword>
<keyword evidence="2" id="KW-0378">Hydrolase</keyword>
<dbReference type="GO" id="GO:0006508">
    <property type="term" value="P:proteolysis"/>
    <property type="evidence" value="ECO:0007669"/>
    <property type="project" value="UniProtKB-KW"/>
</dbReference>
<evidence type="ECO:0000313" key="4">
    <source>
        <dbReference type="WBParaSite" id="ACRNAN_scaffold11792.g15328.t1"/>
    </source>
</evidence>
<name>A0A914CKD9_9BILA</name>
<dbReference type="PROSITE" id="PS00131">
    <property type="entry name" value="CARBOXYPEPT_SER_SER"/>
    <property type="match status" value="1"/>
</dbReference>
<dbReference type="Pfam" id="PF00450">
    <property type="entry name" value="Peptidase_S10"/>
    <property type="match status" value="2"/>
</dbReference>
<evidence type="ECO:0000256" key="2">
    <source>
        <dbReference type="RuleBase" id="RU361156"/>
    </source>
</evidence>
<dbReference type="PANTHER" id="PTHR11802:SF201">
    <property type="entry name" value="CARBOXYPEPTIDASE"/>
    <property type="match status" value="1"/>
</dbReference>
<dbReference type="PRINTS" id="PR00724">
    <property type="entry name" value="CRBOXYPTASEC"/>
</dbReference>
<keyword evidence="2" id="KW-0645">Protease</keyword>
<evidence type="ECO:0000313" key="3">
    <source>
        <dbReference type="Proteomes" id="UP000887540"/>
    </source>
</evidence>
<keyword evidence="3" id="KW-1185">Reference proteome</keyword>
<dbReference type="AlphaFoldDB" id="A0A914CKD9"/>
<evidence type="ECO:0000256" key="1">
    <source>
        <dbReference type="ARBA" id="ARBA00009431"/>
    </source>
</evidence>
<dbReference type="InterPro" id="IPR018202">
    <property type="entry name" value="Ser_caboxypep_ser_AS"/>
</dbReference>